<protein>
    <submittedName>
        <fullName evidence="1">EcsC family protein</fullName>
    </submittedName>
</protein>
<organism evidence="1 2">
    <name type="scientific">Priestia megaterium (strain ATCC 14581 / DSM 32 / CCUG 1817 / JCM 2506 / NBRC 15308 / NCIMB 9376 / NCTC 10342 / NRRL B-14308 / VKM B-512 / Ford 19)</name>
    <name type="common">Bacillus megaterium</name>
    <dbReference type="NCBI Taxonomy" id="1348623"/>
    <lineage>
        <taxon>Bacteria</taxon>
        <taxon>Bacillati</taxon>
        <taxon>Bacillota</taxon>
        <taxon>Bacilli</taxon>
        <taxon>Bacillales</taxon>
        <taxon>Bacillaceae</taxon>
        <taxon>Priestia</taxon>
    </lineage>
</organism>
<sequence length="239" mass="27634">MNTYEEKVLQEAEHWKFSMLKRPSKFQRTAKSLQLKINEKIPAKVHKIMTESIKKMVETTLVGSDFTTKKRDVSGLSFEEKEKRILELIPKYKKTAAVEGAGTGAGGILLGAADFPLLLSIKMKCLFDIAATYGFDVKEKEERIYMLYIFHLAFCSDDHRTKLLEVVENWEEKKEELLELDWKAFQQEYRDYIDVVKMFQLMPGIGAVIGAYANYQLLDHLTKVAMNVYRFRILSSSPK</sequence>
<name>A0A0B6AKW1_PRIM2</name>
<proteinExistence type="predicted"/>
<dbReference type="InterPro" id="IPR024787">
    <property type="entry name" value="EcsC"/>
</dbReference>
<dbReference type="AlphaFoldDB" id="A0A0B6AKW1"/>
<dbReference type="EMBL" id="CP009920">
    <property type="protein sequence ID" value="AJI21243.1"/>
    <property type="molecule type" value="Genomic_DNA"/>
</dbReference>
<dbReference type="KEGG" id="bmeg:BG04_2884"/>
<evidence type="ECO:0000313" key="2">
    <source>
        <dbReference type="Proteomes" id="UP000031829"/>
    </source>
</evidence>
<dbReference type="Proteomes" id="UP000031829">
    <property type="component" value="Chromosome"/>
</dbReference>
<dbReference type="PANTHER" id="PTHR41260:SF1">
    <property type="entry name" value="PROTEIN ECSC"/>
    <property type="match status" value="1"/>
</dbReference>
<dbReference type="Pfam" id="PF12787">
    <property type="entry name" value="EcsC"/>
    <property type="match status" value="1"/>
</dbReference>
<dbReference type="PANTHER" id="PTHR41260">
    <property type="entry name" value="PROTEIN ECSC"/>
    <property type="match status" value="1"/>
</dbReference>
<gene>
    <name evidence="1" type="ORF">BG04_2884</name>
</gene>
<reference evidence="1 2" key="1">
    <citation type="journal article" date="2015" name="Genome Announc.">
        <title>Complete genome sequences for 35 biothreat assay-relevant bacillus species.</title>
        <authorList>
            <person name="Johnson S.L."/>
            <person name="Daligault H.E."/>
            <person name="Davenport K.W."/>
            <person name="Jaissle J."/>
            <person name="Frey K.G."/>
            <person name="Ladner J.T."/>
            <person name="Broomall S.M."/>
            <person name="Bishop-Lilly K.A."/>
            <person name="Bruce D.C."/>
            <person name="Gibbons H.S."/>
            <person name="Coyne S.R."/>
            <person name="Lo C.C."/>
            <person name="Meincke L."/>
            <person name="Munk A.C."/>
            <person name="Koroleva G.I."/>
            <person name="Rosenzweig C.N."/>
            <person name="Palacios G.F."/>
            <person name="Redden C.L."/>
            <person name="Minogue T.D."/>
            <person name="Chain P.S."/>
        </authorList>
    </citation>
    <scope>NUCLEOTIDE SEQUENCE [LARGE SCALE GENOMIC DNA]</scope>
    <source>
        <strain evidence="2">ATCC 14581 / DSM 32 / JCM 2506 / NBRC 15308 / NCIMB 9376 / NCTC 10342 / NRRL B-14308 / VKM B-512</strain>
    </source>
</reference>
<dbReference type="GeneID" id="93640950"/>
<accession>A0A0B6AKW1</accession>
<dbReference type="HOGENOM" id="CLU_080978_0_0_9"/>
<dbReference type="RefSeq" id="WP_013055323.1">
    <property type="nucleotide sequence ID" value="NZ_BCVB01000014.1"/>
</dbReference>
<evidence type="ECO:0000313" key="1">
    <source>
        <dbReference type="EMBL" id="AJI21243.1"/>
    </source>
</evidence>